<evidence type="ECO:0000259" key="2">
    <source>
        <dbReference type="PROSITE" id="PS51099"/>
    </source>
</evidence>
<dbReference type="PROSITE" id="PS51099">
    <property type="entry name" value="PTS_EIIB_TYPE_2"/>
    <property type="match status" value="1"/>
</dbReference>
<dbReference type="RefSeq" id="WP_100254329.1">
    <property type="nucleotide sequence ID" value="NZ_CP015819.1"/>
</dbReference>
<dbReference type="GO" id="GO:0008982">
    <property type="term" value="F:protein-N(PI)-phosphohistidine-sugar phosphotransferase activity"/>
    <property type="evidence" value="ECO:0007669"/>
    <property type="project" value="InterPro"/>
</dbReference>
<dbReference type="AlphaFoldDB" id="A0A1Y0L030"/>
<reference evidence="3 4" key="1">
    <citation type="submission" date="2017-11" db="EMBL/GenBank/DDBJ databases">
        <title>Complete genome sequence of Spiroplasma clarkii CN-5 (DSM 19994).</title>
        <authorList>
            <person name="Tsai Y.-M."/>
            <person name="Chang A."/>
            <person name="Lo W.-S."/>
            <person name="Kuo C.-H."/>
        </authorList>
    </citation>
    <scope>NUCLEOTIDE SEQUENCE [LARGE SCALE GENOMIC DNA]</scope>
    <source>
        <strain evidence="3 4">CN-5</strain>
    </source>
</reference>
<dbReference type="Gene3D" id="3.40.50.2300">
    <property type="match status" value="1"/>
</dbReference>
<proteinExistence type="predicted"/>
<feature type="domain" description="PTS EIIB type-2" evidence="2">
    <location>
        <begin position="4"/>
        <end position="95"/>
    </location>
</feature>
<keyword evidence="1" id="KW-0808">Transferase</keyword>
<dbReference type="InterPro" id="IPR013011">
    <property type="entry name" value="PTS_EIIB_2"/>
</dbReference>
<dbReference type="CDD" id="cd05563">
    <property type="entry name" value="PTS_IIB_ascorbate"/>
    <property type="match status" value="1"/>
</dbReference>
<organism evidence="3 4">
    <name type="scientific">Spiroplasma clarkii</name>
    <dbReference type="NCBI Taxonomy" id="2139"/>
    <lineage>
        <taxon>Bacteria</taxon>
        <taxon>Bacillati</taxon>
        <taxon>Mycoplasmatota</taxon>
        <taxon>Mollicutes</taxon>
        <taxon>Entomoplasmatales</taxon>
        <taxon>Spiroplasmataceae</taxon>
        <taxon>Spiroplasma</taxon>
    </lineage>
</organism>
<gene>
    <name evidence="3" type="primary">sgaB</name>
    <name evidence="3" type="ORF">SCLAR_v1c04450</name>
</gene>
<name>A0A1Y0L030_9MOLU</name>
<dbReference type="InterPro" id="IPR003501">
    <property type="entry name" value="PTS_EIIB_2/3"/>
</dbReference>
<evidence type="ECO:0000313" key="4">
    <source>
        <dbReference type="Proteomes" id="UP000231179"/>
    </source>
</evidence>
<dbReference type="SUPFAM" id="SSF52794">
    <property type="entry name" value="PTS system IIB component-like"/>
    <property type="match status" value="1"/>
</dbReference>
<evidence type="ECO:0000313" key="3">
    <source>
        <dbReference type="EMBL" id="ATX70769.1"/>
    </source>
</evidence>
<dbReference type="EMBL" id="CP024870">
    <property type="protein sequence ID" value="ATX70769.1"/>
    <property type="molecule type" value="Genomic_DNA"/>
</dbReference>
<dbReference type="KEGG" id="scla:SCLARK_00688"/>
<protein>
    <submittedName>
        <fullName evidence="3">PTS system, ascorbate-specific IIB component</fullName>
    </submittedName>
</protein>
<sequence>MKKLKICTVCGNGLGSSLVIEINVQRVIDENNLNADVEHKNLNSYTQENDYDIVICGSDLADQITVVYGHKLTLTNLIDFDEVNEKILSVLQNIKEK</sequence>
<dbReference type="InterPro" id="IPR036095">
    <property type="entry name" value="PTS_EIIB-like_sf"/>
</dbReference>
<evidence type="ECO:0000256" key="1">
    <source>
        <dbReference type="ARBA" id="ARBA00022679"/>
    </source>
</evidence>
<dbReference type="Pfam" id="PF02302">
    <property type="entry name" value="PTS_IIB"/>
    <property type="match status" value="1"/>
</dbReference>
<keyword evidence="4" id="KW-1185">Reference proteome</keyword>
<dbReference type="OrthoDB" id="6603449at2"/>
<dbReference type="GO" id="GO:0009401">
    <property type="term" value="P:phosphoenolpyruvate-dependent sugar phosphotransferase system"/>
    <property type="evidence" value="ECO:0007669"/>
    <property type="project" value="InterPro"/>
</dbReference>
<dbReference type="Proteomes" id="UP000231179">
    <property type="component" value="Chromosome"/>
</dbReference>
<accession>A0A1Y0L030</accession>